<evidence type="ECO:0000256" key="3">
    <source>
        <dbReference type="ARBA" id="ARBA00013368"/>
    </source>
</evidence>
<evidence type="ECO:0000313" key="5">
    <source>
        <dbReference type="EMBL" id="MBC8584985.1"/>
    </source>
</evidence>
<dbReference type="GO" id="GO:0016887">
    <property type="term" value="F:ATP hydrolysis activity"/>
    <property type="evidence" value="ECO:0007669"/>
    <property type="project" value="InterPro"/>
</dbReference>
<dbReference type="Pfam" id="PF13558">
    <property type="entry name" value="SbcC_Walker_B"/>
    <property type="match status" value="1"/>
</dbReference>
<dbReference type="SUPFAM" id="SSF52540">
    <property type="entry name" value="P-loop containing nucleoside triphosphate hydrolases"/>
    <property type="match status" value="1"/>
</dbReference>
<evidence type="ECO:0000256" key="4">
    <source>
        <dbReference type="SAM" id="Coils"/>
    </source>
</evidence>
<feature type="coiled-coil region" evidence="4">
    <location>
        <begin position="616"/>
        <end position="714"/>
    </location>
</feature>
<gene>
    <name evidence="5" type="ORF">H8705_05250</name>
</gene>
<proteinExistence type="inferred from homology"/>
<dbReference type="RefSeq" id="WP_262394769.1">
    <property type="nucleotide sequence ID" value="NZ_JACRTD010000003.1"/>
</dbReference>
<dbReference type="InterPro" id="IPR027417">
    <property type="entry name" value="P-loop_NTPase"/>
</dbReference>
<dbReference type="PANTHER" id="PTHR32114:SF2">
    <property type="entry name" value="ABC TRANSPORTER ABCH.3"/>
    <property type="match status" value="1"/>
</dbReference>
<protein>
    <recommendedName>
        <fullName evidence="3">Nuclease SbcCD subunit C</fullName>
    </recommendedName>
</protein>
<dbReference type="Gene3D" id="3.40.50.300">
    <property type="entry name" value="P-loop containing nucleotide triphosphate hydrolases"/>
    <property type="match status" value="2"/>
</dbReference>
<feature type="coiled-coil region" evidence="4">
    <location>
        <begin position="367"/>
        <end position="425"/>
    </location>
</feature>
<keyword evidence="4" id="KW-0175">Coiled coil</keyword>
<organism evidence="5 6">
    <name type="scientific">Youxingia wuxianensis</name>
    <dbReference type="NCBI Taxonomy" id="2763678"/>
    <lineage>
        <taxon>Bacteria</taxon>
        <taxon>Bacillati</taxon>
        <taxon>Bacillota</taxon>
        <taxon>Clostridia</taxon>
        <taxon>Eubacteriales</taxon>
        <taxon>Oscillospiraceae</taxon>
        <taxon>Youxingia</taxon>
    </lineage>
</organism>
<evidence type="ECO:0000313" key="6">
    <source>
        <dbReference type="Proteomes" id="UP000623678"/>
    </source>
</evidence>
<keyword evidence="6" id="KW-1185">Reference proteome</keyword>
<dbReference type="AlphaFoldDB" id="A0A926IHC3"/>
<comment type="subunit">
    <text evidence="2">Heterodimer of SbcC and SbcD.</text>
</comment>
<reference evidence="5" key="1">
    <citation type="submission" date="2020-08" db="EMBL/GenBank/DDBJ databases">
        <title>Genome public.</title>
        <authorList>
            <person name="Liu C."/>
            <person name="Sun Q."/>
        </authorList>
    </citation>
    <scope>NUCLEOTIDE SEQUENCE</scope>
    <source>
        <strain evidence="5">NSJ-64</strain>
    </source>
</reference>
<dbReference type="GO" id="GO:0006302">
    <property type="term" value="P:double-strand break repair"/>
    <property type="evidence" value="ECO:0007669"/>
    <property type="project" value="InterPro"/>
</dbReference>
<evidence type="ECO:0000256" key="1">
    <source>
        <dbReference type="ARBA" id="ARBA00006930"/>
    </source>
</evidence>
<feature type="coiled-coil region" evidence="4">
    <location>
        <begin position="472"/>
        <end position="499"/>
    </location>
</feature>
<sequence>MTPVTLIFSAFGPYVEEQRIDFSNFQKEGLFLIRGETGAGKTTILDGITYALYGKSSGGMRGEMSSMRCQFAQLQQETKIEFIFSVGGKTYKFFRSLRIRKKRGTGEIEYIPQQNAFFLDEQGQWAPFFENPGIKNMEAKAQELLGLSYEQFCRVVILPQGQFENFLIAKSDEKEKILVTLFNAEKWHKIADWLCSQANDQLSKITARQTAMLESLRQWDCDTFTQAQEKQAALLKEVQQLTEKSLVAHKNLEEQKQRFDEDNRLFELFCQKEKAQIQYEVLTQRQEEIQHQTDKLEAARKASALNGMWEELSRAKQEHENRIHQERQAQEAFVKARELLKLAEAGMKEIQEQKQSCTEINQRLLKLKSLREIYKTLEETKLQLQLIVRTVENAKKQWEEAQANMEKLAAEKEAVLVKKEKISKEHIRLLFENAAEALARELKEGMPCPVCGSIHHSSAVKRQERQTENFALSQISERLEHLSSRLQSLETELQRQQEQERVRRGECERALSAQAAIAAQLNALSVQLDGDIPDAPALEKTISLLEEKTVGTEERYTAAQEELLQAQLAFERRKTIALHEAQELEKEKETFLRREKLFYQSLSFNGFLGKEQFIQARLSMEEIADLEKQLKEYEVLKNTIKVTLSGLEEQLAGKKKPEIEAAKETLAALEKDCKECDTSLILCQETSKRMQNFCQEYKKRQTELSKERESQERLRIFGVILRGDKGISLRRYVLGVMLTSIVNEANRLLKKVHGGRYQLVRTLEGVGRSRHVGLDLEVFDANSGEKRPVTGLSGGEKFLAALSLSLGLSSVVQSRSGGIQINCMFIDEGFGSLDENSIYDALEVLSTVRGSHRLVGIISHVAMLKENVPCAIEVKKSRRGSSLAIHG</sequence>
<dbReference type="PANTHER" id="PTHR32114">
    <property type="entry name" value="ABC TRANSPORTER ABCH.3"/>
    <property type="match status" value="1"/>
</dbReference>
<comment type="caution">
    <text evidence="5">The sequence shown here is derived from an EMBL/GenBank/DDBJ whole genome shotgun (WGS) entry which is preliminary data.</text>
</comment>
<accession>A0A926IHC3</accession>
<evidence type="ECO:0000256" key="2">
    <source>
        <dbReference type="ARBA" id="ARBA00011322"/>
    </source>
</evidence>
<dbReference type="Proteomes" id="UP000623678">
    <property type="component" value="Unassembled WGS sequence"/>
</dbReference>
<dbReference type="EMBL" id="JACRTD010000003">
    <property type="protein sequence ID" value="MBC8584985.1"/>
    <property type="molecule type" value="Genomic_DNA"/>
</dbReference>
<dbReference type="PROSITE" id="PS00675">
    <property type="entry name" value="SIGMA54_INTERACT_1"/>
    <property type="match status" value="1"/>
</dbReference>
<feature type="coiled-coil region" evidence="4">
    <location>
        <begin position="272"/>
        <end position="329"/>
    </location>
</feature>
<name>A0A926IHC3_9FIRM</name>
<dbReference type="InterPro" id="IPR025662">
    <property type="entry name" value="Sigma_54_int_dom_ATP-bd_1"/>
</dbReference>
<comment type="similarity">
    <text evidence="1">Belongs to the SMC family. SbcC subfamily.</text>
</comment>